<dbReference type="EMBL" id="CP010429">
    <property type="protein sequence ID" value="AKD55967.1"/>
    <property type="molecule type" value="Genomic_DNA"/>
</dbReference>
<dbReference type="Gene3D" id="3.40.50.2000">
    <property type="entry name" value="Glycogen Phosphorylase B"/>
    <property type="match status" value="2"/>
</dbReference>
<dbReference type="SUPFAM" id="SSF53756">
    <property type="entry name" value="UDP-Glycosyltransferase/glycogen phosphorylase"/>
    <property type="match status" value="1"/>
</dbReference>
<evidence type="ECO:0000259" key="2">
    <source>
        <dbReference type="Pfam" id="PF00534"/>
    </source>
</evidence>
<dbReference type="Proteomes" id="UP000033054">
    <property type="component" value="Chromosome"/>
</dbReference>
<dbReference type="GO" id="GO:0009103">
    <property type="term" value="P:lipopolysaccharide biosynthetic process"/>
    <property type="evidence" value="ECO:0007669"/>
    <property type="project" value="TreeGrafter"/>
</dbReference>
<dbReference type="CDD" id="cd03809">
    <property type="entry name" value="GT4_MtfB-like"/>
    <property type="match status" value="1"/>
</dbReference>
<dbReference type="GO" id="GO:0016757">
    <property type="term" value="F:glycosyltransferase activity"/>
    <property type="evidence" value="ECO:0007669"/>
    <property type="project" value="InterPro"/>
</dbReference>
<dbReference type="KEGG" id="srd:SD10_14705"/>
<dbReference type="Pfam" id="PF00534">
    <property type="entry name" value="Glycos_transf_1"/>
    <property type="match status" value="1"/>
</dbReference>
<keyword evidence="5" id="KW-1185">Reference proteome</keyword>
<feature type="domain" description="Glycosyl transferase family 1" evidence="2">
    <location>
        <begin position="190"/>
        <end position="343"/>
    </location>
</feature>
<dbReference type="AlphaFoldDB" id="A0A0E3V7K2"/>
<dbReference type="PANTHER" id="PTHR46401:SF2">
    <property type="entry name" value="GLYCOSYLTRANSFERASE WBBK-RELATED"/>
    <property type="match status" value="1"/>
</dbReference>
<gene>
    <name evidence="4" type="ORF">SD10_14705</name>
</gene>
<evidence type="ECO:0000313" key="5">
    <source>
        <dbReference type="Proteomes" id="UP000033054"/>
    </source>
</evidence>
<dbReference type="InterPro" id="IPR001296">
    <property type="entry name" value="Glyco_trans_1"/>
</dbReference>
<feature type="domain" description="Glycosyltransferase subfamily 4-like N-terminal" evidence="3">
    <location>
        <begin position="17"/>
        <end position="178"/>
    </location>
</feature>
<protein>
    <recommendedName>
        <fullName evidence="6">Glycosyl transferase family 1</fullName>
    </recommendedName>
</protein>
<dbReference type="PANTHER" id="PTHR46401">
    <property type="entry name" value="GLYCOSYLTRANSFERASE WBBK-RELATED"/>
    <property type="match status" value="1"/>
</dbReference>
<dbReference type="RefSeq" id="WP_046574645.1">
    <property type="nucleotide sequence ID" value="NZ_CP010429.1"/>
</dbReference>
<accession>A0A0E3V7K2</accession>
<dbReference type="PATRIC" id="fig|1379870.5.peg.3197"/>
<dbReference type="STRING" id="1379870.SD10_14705"/>
<reference evidence="4 5" key="1">
    <citation type="journal article" date="2014" name="Curr. Microbiol.">
        <title>Spirosoma radiotolerans sp. nov., a gamma-radiation-resistant bacterium isolated from gamma ray-irradiated soil.</title>
        <authorList>
            <person name="Lee J.J."/>
            <person name="Srinivasan S."/>
            <person name="Lim S."/>
            <person name="Joe M."/>
            <person name="Im S."/>
            <person name="Bae S.I."/>
            <person name="Park K.R."/>
            <person name="Han J.H."/>
            <person name="Park S.H."/>
            <person name="Joo B.M."/>
            <person name="Park S.J."/>
            <person name="Kim M.K."/>
        </authorList>
    </citation>
    <scope>NUCLEOTIDE SEQUENCE [LARGE SCALE GENOMIC DNA]</scope>
    <source>
        <strain evidence="4 5">DG5A</strain>
    </source>
</reference>
<keyword evidence="1" id="KW-0808">Transferase</keyword>
<dbReference type="InterPro" id="IPR028098">
    <property type="entry name" value="Glyco_trans_4-like_N"/>
</dbReference>
<sequence>MTKVFIDHQKFSTQKYGGISRYFANIIQGIKRTDNMTYQLGVMHAKNHYIQNEPLPIKGSLSDKVLNRNERYDYRLNEFYCKRLLDKADFDVFHPTYYDTYYMNRLKKPLVITIHDMTYERLPEYFWALDPLTRQKRENILRADAIITISNTTRKDMLSFFDIDPKKVWTIYHGIDLDSPVVTQPVPDLPEQYVLFVGDRSGYKNFYLFLNAISKLAPRFPALNVVLAGGGKLEVADLEFIQRLKLTSRVRHIGATDGQLNYLYQHAQVFVYPSLYEGFGLPILEAFKAKCPILLSDTECFREIATDAAVFFRPNDLDDLVETLADMLAKPALRAQLVAKGTERLSDFSLAESIDQTLNVYKSLV</sequence>
<dbReference type="HOGENOM" id="CLU_009583_27_0_10"/>
<evidence type="ECO:0000256" key="1">
    <source>
        <dbReference type="ARBA" id="ARBA00022679"/>
    </source>
</evidence>
<evidence type="ECO:0000259" key="3">
    <source>
        <dbReference type="Pfam" id="PF13439"/>
    </source>
</evidence>
<name>A0A0E3V7K2_9BACT</name>
<dbReference type="Pfam" id="PF13439">
    <property type="entry name" value="Glyco_transf_4"/>
    <property type="match status" value="1"/>
</dbReference>
<dbReference type="OrthoDB" id="9801609at2"/>
<proteinExistence type="predicted"/>
<organism evidence="4 5">
    <name type="scientific">Spirosoma radiotolerans</name>
    <dbReference type="NCBI Taxonomy" id="1379870"/>
    <lineage>
        <taxon>Bacteria</taxon>
        <taxon>Pseudomonadati</taxon>
        <taxon>Bacteroidota</taxon>
        <taxon>Cytophagia</taxon>
        <taxon>Cytophagales</taxon>
        <taxon>Cytophagaceae</taxon>
        <taxon>Spirosoma</taxon>
    </lineage>
</organism>
<evidence type="ECO:0008006" key="6">
    <source>
        <dbReference type="Google" id="ProtNLM"/>
    </source>
</evidence>
<evidence type="ECO:0000313" key="4">
    <source>
        <dbReference type="EMBL" id="AKD55967.1"/>
    </source>
</evidence>